<gene>
    <name evidence="7" type="ORF">AKJ49_01975</name>
</gene>
<accession>A0A133VDN2</accession>
<dbReference type="InterPro" id="IPR027417">
    <property type="entry name" value="P-loop_NTPase"/>
</dbReference>
<dbReference type="Proteomes" id="UP000070549">
    <property type="component" value="Unassembled WGS sequence"/>
</dbReference>
<dbReference type="Pfam" id="PF00271">
    <property type="entry name" value="Helicase_C"/>
    <property type="match status" value="1"/>
</dbReference>
<dbReference type="InterPro" id="IPR014001">
    <property type="entry name" value="Helicase_ATP-bd"/>
</dbReference>
<keyword evidence="2" id="KW-0378">Hydrolase</keyword>
<dbReference type="CDD" id="cd17926">
    <property type="entry name" value="DEXHc_RE"/>
    <property type="match status" value="1"/>
</dbReference>
<evidence type="ECO:0000256" key="3">
    <source>
        <dbReference type="ARBA" id="ARBA00022806"/>
    </source>
</evidence>
<evidence type="ECO:0000256" key="1">
    <source>
        <dbReference type="ARBA" id="ARBA00022741"/>
    </source>
</evidence>
<evidence type="ECO:0000259" key="6">
    <source>
        <dbReference type="PROSITE" id="PS51194"/>
    </source>
</evidence>
<reference evidence="7 8" key="1">
    <citation type="journal article" date="2016" name="Sci. Rep.">
        <title>Metabolic traits of an uncultured archaeal lineage -MSBL1- from brine pools of the Red Sea.</title>
        <authorList>
            <person name="Mwirichia R."/>
            <person name="Alam I."/>
            <person name="Rashid M."/>
            <person name="Vinu M."/>
            <person name="Ba-Alawi W."/>
            <person name="Anthony Kamau A."/>
            <person name="Kamanda Ngugi D."/>
            <person name="Goker M."/>
            <person name="Klenk H.P."/>
            <person name="Bajic V."/>
            <person name="Stingl U."/>
        </authorList>
    </citation>
    <scope>NUCLEOTIDE SEQUENCE [LARGE SCALE GENOMIC DNA]</scope>
    <source>
        <strain evidence="7">SCGC-AAA382A03</strain>
    </source>
</reference>
<dbReference type="EMBL" id="LHYC01000057">
    <property type="protein sequence ID" value="KXB04550.1"/>
    <property type="molecule type" value="Genomic_DNA"/>
</dbReference>
<dbReference type="PROSITE" id="PS51194">
    <property type="entry name" value="HELICASE_CTER"/>
    <property type="match status" value="1"/>
</dbReference>
<feature type="domain" description="Helicase ATP-binding" evidence="5">
    <location>
        <begin position="110"/>
        <end position="269"/>
    </location>
</feature>
<dbReference type="GO" id="GO:0016787">
    <property type="term" value="F:hydrolase activity"/>
    <property type="evidence" value="ECO:0007669"/>
    <property type="project" value="UniProtKB-KW"/>
</dbReference>
<protein>
    <recommendedName>
        <fullName evidence="9">Helicase</fullName>
    </recommendedName>
</protein>
<keyword evidence="8" id="KW-1185">Reference proteome</keyword>
<dbReference type="PROSITE" id="PS51192">
    <property type="entry name" value="HELICASE_ATP_BIND_1"/>
    <property type="match status" value="1"/>
</dbReference>
<dbReference type="GO" id="GO:0004386">
    <property type="term" value="F:helicase activity"/>
    <property type="evidence" value="ECO:0007669"/>
    <property type="project" value="UniProtKB-KW"/>
</dbReference>
<dbReference type="GO" id="GO:0140097">
    <property type="term" value="F:catalytic activity, acting on DNA"/>
    <property type="evidence" value="ECO:0007669"/>
    <property type="project" value="UniProtKB-ARBA"/>
</dbReference>
<evidence type="ECO:0000259" key="5">
    <source>
        <dbReference type="PROSITE" id="PS51192"/>
    </source>
</evidence>
<dbReference type="SMART" id="SM00490">
    <property type="entry name" value="HELICc"/>
    <property type="match status" value="1"/>
</dbReference>
<comment type="caution">
    <text evidence="7">The sequence shown here is derived from an EMBL/GenBank/DDBJ whole genome shotgun (WGS) entry which is preliminary data.</text>
</comment>
<dbReference type="GO" id="GO:0003677">
    <property type="term" value="F:DNA binding"/>
    <property type="evidence" value="ECO:0007669"/>
    <property type="project" value="InterPro"/>
</dbReference>
<dbReference type="InterPro" id="IPR006935">
    <property type="entry name" value="Helicase/UvrB_N"/>
</dbReference>
<dbReference type="AlphaFoldDB" id="A0A133VDN2"/>
<dbReference type="Pfam" id="PF04851">
    <property type="entry name" value="ResIII"/>
    <property type="match status" value="1"/>
</dbReference>
<dbReference type="PANTHER" id="PTHR11274:SF0">
    <property type="entry name" value="GENERAL TRANSCRIPTION AND DNA REPAIR FACTOR IIH HELICASE SUBUNIT XPB"/>
    <property type="match status" value="1"/>
</dbReference>
<keyword evidence="4" id="KW-0067">ATP-binding</keyword>
<dbReference type="Gene3D" id="3.40.50.300">
    <property type="entry name" value="P-loop containing nucleotide triphosphate hydrolases"/>
    <property type="match status" value="2"/>
</dbReference>
<organism evidence="7 8">
    <name type="scientific">candidate division MSBL1 archaeon SCGC-AAA382A03</name>
    <dbReference type="NCBI Taxonomy" id="1698278"/>
    <lineage>
        <taxon>Archaea</taxon>
        <taxon>Methanobacteriati</taxon>
        <taxon>Methanobacteriota</taxon>
        <taxon>candidate division MSBL1</taxon>
    </lineage>
</organism>
<dbReference type="SMART" id="SM00487">
    <property type="entry name" value="DEXDc"/>
    <property type="match status" value="1"/>
</dbReference>
<feature type="domain" description="Helicase C-terminal" evidence="6">
    <location>
        <begin position="377"/>
        <end position="517"/>
    </location>
</feature>
<evidence type="ECO:0000313" key="7">
    <source>
        <dbReference type="EMBL" id="KXB04550.1"/>
    </source>
</evidence>
<dbReference type="SUPFAM" id="SSF52540">
    <property type="entry name" value="P-loop containing nucleoside triphosphate hydrolases"/>
    <property type="match status" value="1"/>
</dbReference>
<evidence type="ECO:0000256" key="4">
    <source>
        <dbReference type="ARBA" id="ARBA00022840"/>
    </source>
</evidence>
<dbReference type="PANTHER" id="PTHR11274">
    <property type="entry name" value="RAD25/XP-B DNA REPAIR HELICASE"/>
    <property type="match status" value="1"/>
</dbReference>
<evidence type="ECO:0000256" key="2">
    <source>
        <dbReference type="ARBA" id="ARBA00022801"/>
    </source>
</evidence>
<evidence type="ECO:0000313" key="8">
    <source>
        <dbReference type="Proteomes" id="UP000070549"/>
    </source>
</evidence>
<evidence type="ECO:0008006" key="9">
    <source>
        <dbReference type="Google" id="ProtNLM"/>
    </source>
</evidence>
<dbReference type="InterPro" id="IPR001650">
    <property type="entry name" value="Helicase_C-like"/>
</dbReference>
<name>A0A133VDN2_9EURY</name>
<dbReference type="GO" id="GO:0005524">
    <property type="term" value="F:ATP binding"/>
    <property type="evidence" value="ECO:0007669"/>
    <property type="project" value="UniProtKB-KW"/>
</dbReference>
<keyword evidence="3" id="KW-0347">Helicase</keyword>
<dbReference type="InterPro" id="IPR050615">
    <property type="entry name" value="ATP-dep_DNA_Helicase"/>
</dbReference>
<keyword evidence="1" id="KW-0547">Nucleotide-binding</keyword>
<dbReference type="PATRIC" id="fig|1698278.3.peg.420"/>
<sequence length="524" mass="61297">MRFENIQYFKPSELRHYGKRAEIYALDEEKSILHKVAWKLSHGKEFTEKEKTRVAQALERIARIPKLDSTCINQECEKCSKLVDKLGQEIEKKPWKLDLELYRWQKECEEKWKENGGKGIVKVVTGAGKTILALSLIEYIKEKYRDNSLKITIVVPTSALLDQWLEELKDNLNIREEEIGTYYTERKDDIEKKEVMIYVINSAREHLVGNVGRADSDIFLIVDECHRAGSEKNSNIFETSYDYMLGLSATPERKSDYAFEEILTKNLGDIIYDYSYSDARNDGIIPSYRLKRISVPLTEKEYEYYEKYSDKLKKISKILFNHYPELKEVTGDEFFKTLGELEKTHDDDLIKKYTTISNQRKAIIHESKSKLSCLKYLIKNKIDTRARILIFHERTEISDKINEYLRENNLNSTIYHTGIPSDKRRENLTKYRNGEKNILVTCKALDEGLDVPDTSVGIIAAATSSVRQRIQRIGRILRKSPGKDYSEIYTIYVKKLEERIFEKEDIKDLEKSASKIEKVEMNFT</sequence>
<proteinExistence type="predicted"/>